<dbReference type="RefSeq" id="XP_007769166.1">
    <property type="nucleotide sequence ID" value="XM_007770976.1"/>
</dbReference>
<dbReference type="PROSITE" id="PS50181">
    <property type="entry name" value="FBOX"/>
    <property type="match status" value="1"/>
</dbReference>
<dbReference type="AlphaFoldDB" id="A0A5M3MN55"/>
<protein>
    <recommendedName>
        <fullName evidence="1">F-box domain-containing protein</fullName>
    </recommendedName>
</protein>
<proteinExistence type="predicted"/>
<dbReference type="CDD" id="cd09917">
    <property type="entry name" value="F-box_SF"/>
    <property type="match status" value="1"/>
</dbReference>
<dbReference type="SUPFAM" id="SSF81383">
    <property type="entry name" value="F-box domain"/>
    <property type="match status" value="1"/>
</dbReference>
<dbReference type="SMART" id="SM00256">
    <property type="entry name" value="FBOX"/>
    <property type="match status" value="1"/>
</dbReference>
<accession>A0A5M3MN55</accession>
<evidence type="ECO:0000259" key="1">
    <source>
        <dbReference type="PROSITE" id="PS50181"/>
    </source>
</evidence>
<evidence type="ECO:0000313" key="2">
    <source>
        <dbReference type="EMBL" id="EIW80145.1"/>
    </source>
</evidence>
<comment type="caution">
    <text evidence="2">The sequence shown here is derived from an EMBL/GenBank/DDBJ whole genome shotgun (WGS) entry which is preliminary data.</text>
</comment>
<dbReference type="OrthoDB" id="2747824at2759"/>
<reference evidence="3" key="1">
    <citation type="journal article" date="2012" name="Science">
        <title>The Paleozoic origin of enzymatic lignin decomposition reconstructed from 31 fungal genomes.</title>
        <authorList>
            <person name="Floudas D."/>
            <person name="Binder M."/>
            <person name="Riley R."/>
            <person name="Barry K."/>
            <person name="Blanchette R.A."/>
            <person name="Henrissat B."/>
            <person name="Martinez A.T."/>
            <person name="Otillar R."/>
            <person name="Spatafora J.W."/>
            <person name="Yadav J.S."/>
            <person name="Aerts A."/>
            <person name="Benoit I."/>
            <person name="Boyd A."/>
            <person name="Carlson A."/>
            <person name="Copeland A."/>
            <person name="Coutinho P.M."/>
            <person name="de Vries R.P."/>
            <person name="Ferreira P."/>
            <person name="Findley K."/>
            <person name="Foster B."/>
            <person name="Gaskell J."/>
            <person name="Glotzer D."/>
            <person name="Gorecki P."/>
            <person name="Heitman J."/>
            <person name="Hesse C."/>
            <person name="Hori C."/>
            <person name="Igarashi K."/>
            <person name="Jurgens J.A."/>
            <person name="Kallen N."/>
            <person name="Kersten P."/>
            <person name="Kohler A."/>
            <person name="Kuees U."/>
            <person name="Kumar T.K.A."/>
            <person name="Kuo A."/>
            <person name="LaButti K."/>
            <person name="Larrondo L.F."/>
            <person name="Lindquist E."/>
            <person name="Ling A."/>
            <person name="Lombard V."/>
            <person name="Lucas S."/>
            <person name="Lundell T."/>
            <person name="Martin R."/>
            <person name="McLaughlin D.J."/>
            <person name="Morgenstern I."/>
            <person name="Morin E."/>
            <person name="Murat C."/>
            <person name="Nagy L.G."/>
            <person name="Nolan M."/>
            <person name="Ohm R.A."/>
            <person name="Patyshakuliyeva A."/>
            <person name="Rokas A."/>
            <person name="Ruiz-Duenas F.J."/>
            <person name="Sabat G."/>
            <person name="Salamov A."/>
            <person name="Samejima M."/>
            <person name="Schmutz J."/>
            <person name="Slot J.C."/>
            <person name="St John F."/>
            <person name="Stenlid J."/>
            <person name="Sun H."/>
            <person name="Sun S."/>
            <person name="Syed K."/>
            <person name="Tsang A."/>
            <person name="Wiebenga A."/>
            <person name="Young D."/>
            <person name="Pisabarro A."/>
            <person name="Eastwood D.C."/>
            <person name="Martin F."/>
            <person name="Cullen D."/>
            <person name="Grigoriev I.V."/>
            <person name="Hibbett D.S."/>
        </authorList>
    </citation>
    <scope>NUCLEOTIDE SEQUENCE [LARGE SCALE GENOMIC DNA]</scope>
    <source>
        <strain evidence="3">RWD-64-598 SS2</strain>
    </source>
</reference>
<dbReference type="Proteomes" id="UP000053558">
    <property type="component" value="Unassembled WGS sequence"/>
</dbReference>
<dbReference type="InterPro" id="IPR036047">
    <property type="entry name" value="F-box-like_dom_sf"/>
</dbReference>
<keyword evidence="3" id="KW-1185">Reference proteome</keyword>
<organism evidence="2 3">
    <name type="scientific">Coniophora puteana (strain RWD-64-598)</name>
    <name type="common">Brown rot fungus</name>
    <dbReference type="NCBI Taxonomy" id="741705"/>
    <lineage>
        <taxon>Eukaryota</taxon>
        <taxon>Fungi</taxon>
        <taxon>Dikarya</taxon>
        <taxon>Basidiomycota</taxon>
        <taxon>Agaricomycotina</taxon>
        <taxon>Agaricomycetes</taxon>
        <taxon>Agaricomycetidae</taxon>
        <taxon>Boletales</taxon>
        <taxon>Coniophorineae</taxon>
        <taxon>Coniophoraceae</taxon>
        <taxon>Coniophora</taxon>
    </lineage>
</organism>
<sequence length="528" mass="60170">MVSTKYLAFPDELLVAVFLELDVDSIIACQKTCKRFQHIIEDSVHVQYHVELQLACMKNGPNSDTSTASRLSMLRAQRRAWAALSWSTPEPVVLPTPPGVTKWKLCIRLPSPIRGIEQREWRIDHTCGENDLKWDFCHDPSQDLLVLFEEFKISDEEESHSAFKIHFLAISTGTLHPAATSPVLLYAPKFRYCDINVSLTLQVCGQHLAMAMEDNDCKEQPKFVIWDWVSGLTKMEISYDFNHSFQSFSLLPDNLVLVGAARYIEELKHDVHLSVYDLGQTAHSGSYTLTDVDDCSYVCRLRFDPELSDEDIFISSMPLPLDEHMALDNEGVERASPFMLAPEAQLIVVYLGACWTSTRVFFPVSAIMKHVSSTRRSGASGIDVPWCDWGLSSRVFVDSFRNVGSGNVWQRDSTRGLRFATVLNRILSNEDWVRREFYEVVAITDFNPLAHTARSGLGKVWTRPQPESERWEAKFRASWREEDQHSRWWDSCLLGEDLIVLVSESWHRGQIFAVMTLKEPAEEPTSAA</sequence>
<evidence type="ECO:0000313" key="3">
    <source>
        <dbReference type="Proteomes" id="UP000053558"/>
    </source>
</evidence>
<dbReference type="EMBL" id="JH711579">
    <property type="protein sequence ID" value="EIW80145.1"/>
    <property type="molecule type" value="Genomic_DNA"/>
</dbReference>
<dbReference type="OMA" id="FEREHYC"/>
<dbReference type="Gene3D" id="1.20.1280.50">
    <property type="match status" value="1"/>
</dbReference>
<dbReference type="GeneID" id="19205381"/>
<gene>
    <name evidence="2" type="ORF">CONPUDRAFT_165745</name>
</gene>
<dbReference type="KEGG" id="cput:CONPUDRAFT_165745"/>
<feature type="domain" description="F-box" evidence="1">
    <location>
        <begin position="3"/>
        <end position="52"/>
    </location>
</feature>
<dbReference type="InterPro" id="IPR001810">
    <property type="entry name" value="F-box_dom"/>
</dbReference>
<name>A0A5M3MN55_CONPW</name>
<dbReference type="Pfam" id="PF12937">
    <property type="entry name" value="F-box-like"/>
    <property type="match status" value="1"/>
</dbReference>